<evidence type="ECO:0000313" key="1">
    <source>
        <dbReference type="EMBL" id="KAI3783377.1"/>
    </source>
</evidence>
<gene>
    <name evidence="1" type="ORF">L1987_42456</name>
</gene>
<accession>A0ACB9GIZ4</accession>
<dbReference type="EMBL" id="CM042031">
    <property type="protein sequence ID" value="KAI3783377.1"/>
    <property type="molecule type" value="Genomic_DNA"/>
</dbReference>
<reference evidence="2" key="1">
    <citation type="journal article" date="2022" name="Mol. Ecol. Resour.">
        <title>The genomes of chicory, endive, great burdock and yacon provide insights into Asteraceae palaeo-polyploidization history and plant inulin production.</title>
        <authorList>
            <person name="Fan W."/>
            <person name="Wang S."/>
            <person name="Wang H."/>
            <person name="Wang A."/>
            <person name="Jiang F."/>
            <person name="Liu H."/>
            <person name="Zhao H."/>
            <person name="Xu D."/>
            <person name="Zhang Y."/>
        </authorList>
    </citation>
    <scope>NUCLEOTIDE SEQUENCE [LARGE SCALE GENOMIC DNA]</scope>
    <source>
        <strain evidence="2">cv. Yunnan</strain>
    </source>
</reference>
<dbReference type="Proteomes" id="UP001056120">
    <property type="component" value="Linkage Group LG14"/>
</dbReference>
<comment type="caution">
    <text evidence="1">The sequence shown here is derived from an EMBL/GenBank/DDBJ whole genome shotgun (WGS) entry which is preliminary data.</text>
</comment>
<reference evidence="1 2" key="2">
    <citation type="journal article" date="2022" name="Mol. Ecol. Resour.">
        <title>The genomes of chicory, endive, great burdock and yacon provide insights into Asteraceae paleo-polyploidization history and plant inulin production.</title>
        <authorList>
            <person name="Fan W."/>
            <person name="Wang S."/>
            <person name="Wang H."/>
            <person name="Wang A."/>
            <person name="Jiang F."/>
            <person name="Liu H."/>
            <person name="Zhao H."/>
            <person name="Xu D."/>
            <person name="Zhang Y."/>
        </authorList>
    </citation>
    <scope>NUCLEOTIDE SEQUENCE [LARGE SCALE GENOMIC DNA]</scope>
    <source>
        <strain evidence="2">cv. Yunnan</strain>
        <tissue evidence="1">Leaves</tissue>
    </source>
</reference>
<name>A0ACB9GIZ4_9ASTR</name>
<keyword evidence="2" id="KW-1185">Reference proteome</keyword>
<organism evidence="1 2">
    <name type="scientific">Smallanthus sonchifolius</name>
    <dbReference type="NCBI Taxonomy" id="185202"/>
    <lineage>
        <taxon>Eukaryota</taxon>
        <taxon>Viridiplantae</taxon>
        <taxon>Streptophyta</taxon>
        <taxon>Embryophyta</taxon>
        <taxon>Tracheophyta</taxon>
        <taxon>Spermatophyta</taxon>
        <taxon>Magnoliopsida</taxon>
        <taxon>eudicotyledons</taxon>
        <taxon>Gunneridae</taxon>
        <taxon>Pentapetalae</taxon>
        <taxon>asterids</taxon>
        <taxon>campanulids</taxon>
        <taxon>Asterales</taxon>
        <taxon>Asteraceae</taxon>
        <taxon>Asteroideae</taxon>
        <taxon>Heliantheae alliance</taxon>
        <taxon>Millerieae</taxon>
        <taxon>Smallanthus</taxon>
    </lineage>
</organism>
<sequence>MAQIAKKSTTNSFAPNGSSSAPGPSFSSASSGMASEVASPLTDEAHISKRTSSVPTSAADIPIEVLKHLCSPKCITK</sequence>
<protein>
    <submittedName>
        <fullName evidence="1">Uncharacterized protein</fullName>
    </submittedName>
</protein>
<proteinExistence type="predicted"/>
<evidence type="ECO:0000313" key="2">
    <source>
        <dbReference type="Proteomes" id="UP001056120"/>
    </source>
</evidence>